<keyword evidence="2" id="KW-1185">Reference proteome</keyword>
<dbReference type="EMBL" id="JAAIUW010000004">
    <property type="protein sequence ID" value="KAF7836576.1"/>
    <property type="molecule type" value="Genomic_DNA"/>
</dbReference>
<comment type="caution">
    <text evidence="1">The sequence shown here is derived from an EMBL/GenBank/DDBJ whole genome shotgun (WGS) entry which is preliminary data.</text>
</comment>
<dbReference type="OrthoDB" id="691231at2759"/>
<accession>A0A835CAM5</accession>
<evidence type="ECO:0000313" key="2">
    <source>
        <dbReference type="Proteomes" id="UP000634136"/>
    </source>
</evidence>
<gene>
    <name evidence="1" type="ORF">G2W53_011435</name>
</gene>
<reference evidence="1" key="1">
    <citation type="submission" date="2020-09" db="EMBL/GenBank/DDBJ databases">
        <title>Genome-Enabled Discovery of Anthraquinone Biosynthesis in Senna tora.</title>
        <authorList>
            <person name="Kang S.-H."/>
            <person name="Pandey R.P."/>
            <person name="Lee C.-M."/>
            <person name="Sim J.-S."/>
            <person name="Jeong J.-T."/>
            <person name="Choi B.-S."/>
            <person name="Jung M."/>
            <person name="Ginzburg D."/>
            <person name="Zhao K."/>
            <person name="Won S.Y."/>
            <person name="Oh T.-J."/>
            <person name="Yu Y."/>
            <person name="Kim N.-H."/>
            <person name="Lee O.R."/>
            <person name="Lee T.-H."/>
            <person name="Bashyal P."/>
            <person name="Kim T.-S."/>
            <person name="Lee W.-H."/>
            <person name="Kawkins C."/>
            <person name="Kim C.-K."/>
            <person name="Kim J.S."/>
            <person name="Ahn B.O."/>
            <person name="Rhee S.Y."/>
            <person name="Sohng J.K."/>
        </authorList>
    </citation>
    <scope>NUCLEOTIDE SEQUENCE</scope>
    <source>
        <tissue evidence="1">Leaf</tissue>
    </source>
</reference>
<evidence type="ECO:0000313" key="1">
    <source>
        <dbReference type="EMBL" id="KAF7836576.1"/>
    </source>
</evidence>
<protein>
    <submittedName>
        <fullName evidence="1">Uncharacterized protein</fullName>
    </submittedName>
</protein>
<organism evidence="1 2">
    <name type="scientific">Senna tora</name>
    <dbReference type="NCBI Taxonomy" id="362788"/>
    <lineage>
        <taxon>Eukaryota</taxon>
        <taxon>Viridiplantae</taxon>
        <taxon>Streptophyta</taxon>
        <taxon>Embryophyta</taxon>
        <taxon>Tracheophyta</taxon>
        <taxon>Spermatophyta</taxon>
        <taxon>Magnoliopsida</taxon>
        <taxon>eudicotyledons</taxon>
        <taxon>Gunneridae</taxon>
        <taxon>Pentapetalae</taxon>
        <taxon>rosids</taxon>
        <taxon>fabids</taxon>
        <taxon>Fabales</taxon>
        <taxon>Fabaceae</taxon>
        <taxon>Caesalpinioideae</taxon>
        <taxon>Cassia clade</taxon>
        <taxon>Senna</taxon>
    </lineage>
</organism>
<dbReference type="AlphaFoldDB" id="A0A835CAM5"/>
<name>A0A835CAM5_9FABA</name>
<proteinExistence type="predicted"/>
<dbReference type="Proteomes" id="UP000634136">
    <property type="component" value="Unassembled WGS sequence"/>
</dbReference>
<sequence length="160" mass="17944">MASSSSCVFEGFEISEATNVLLMNLMEEDEEYVGDQDRLVSMIQSLEEEIRSSSNFSTTHLGQVEDQDCSTSSVVPAFHDDECYNWVDMEEEMVSSSSSSSSSSILTFDDDDDDDDDFKMMNNAWISPNSVAMSSHDSAHYSEFCYGGFNVEHQMMHVVN</sequence>